<feature type="transmembrane region" description="Helical" evidence="9">
    <location>
        <begin position="247"/>
        <end position="263"/>
    </location>
</feature>
<evidence type="ECO:0000313" key="10">
    <source>
        <dbReference type="EMBL" id="RNA66199.1"/>
    </source>
</evidence>
<keyword evidence="8 9" id="KW-0472">Membrane</keyword>
<dbReference type="EMBL" id="RHIB01000004">
    <property type="protein sequence ID" value="RNA66199.1"/>
    <property type="molecule type" value="Genomic_DNA"/>
</dbReference>
<dbReference type="HAMAP" id="MF_01461">
    <property type="entry name" value="EcfT"/>
    <property type="match status" value="1"/>
</dbReference>
<dbReference type="InterPro" id="IPR003339">
    <property type="entry name" value="ABC/ECF_trnsptr_transmembrane"/>
</dbReference>
<dbReference type="CDD" id="cd16914">
    <property type="entry name" value="EcfT"/>
    <property type="match status" value="1"/>
</dbReference>
<keyword evidence="6 9" id="KW-0812">Transmembrane</keyword>
<name>A0A3M7TKW5_9BACI</name>
<protein>
    <recommendedName>
        <fullName evidence="3 9">Energy-coupling factor transporter transmembrane protein EcfT</fullName>
        <shortName evidence="9">ECF transporter T component EcfT</shortName>
    </recommendedName>
</protein>
<feature type="transmembrane region" description="Helical" evidence="9">
    <location>
        <begin position="107"/>
        <end position="129"/>
    </location>
</feature>
<evidence type="ECO:0000256" key="2">
    <source>
        <dbReference type="ARBA" id="ARBA00005660"/>
    </source>
</evidence>
<dbReference type="PANTHER" id="PTHR33514">
    <property type="entry name" value="PROTEIN ABCI12, CHLOROPLASTIC"/>
    <property type="match status" value="1"/>
</dbReference>
<evidence type="ECO:0000256" key="7">
    <source>
        <dbReference type="ARBA" id="ARBA00022989"/>
    </source>
</evidence>
<accession>A0A3M7TKW5</accession>
<evidence type="ECO:0000256" key="9">
    <source>
        <dbReference type="HAMAP-Rule" id="MF_01461"/>
    </source>
</evidence>
<evidence type="ECO:0000256" key="5">
    <source>
        <dbReference type="ARBA" id="ARBA00022475"/>
    </source>
</evidence>
<dbReference type="Pfam" id="PF02361">
    <property type="entry name" value="CbiQ"/>
    <property type="match status" value="1"/>
</dbReference>
<feature type="transmembrane region" description="Helical" evidence="9">
    <location>
        <begin position="23"/>
        <end position="39"/>
    </location>
</feature>
<evidence type="ECO:0000313" key="11">
    <source>
        <dbReference type="Proteomes" id="UP000278746"/>
    </source>
</evidence>
<gene>
    <name evidence="9" type="primary">ecfT</name>
    <name evidence="10" type="ORF">EBO34_18895</name>
</gene>
<keyword evidence="11" id="KW-1185">Reference proteome</keyword>
<keyword evidence="5 9" id="KW-1003">Cell membrane</keyword>
<comment type="subcellular location">
    <subcellularLocation>
        <location evidence="1 9">Cell membrane</location>
        <topology evidence="1 9">Multi-pass membrane protein</topology>
    </subcellularLocation>
</comment>
<evidence type="ECO:0000256" key="1">
    <source>
        <dbReference type="ARBA" id="ARBA00004651"/>
    </source>
</evidence>
<sequence length="265" mass="29488">MFDNIIIGQYVPRESVIHRMDPRAKLICLFVFMIVLFVGNRITALVPGIFFVMAAFLLAQIPLRFFAKGLRIIAIIIFITFILHLFMTREGDVLFQGGWITLHEGALTQASLIALRLLLLVILASMLTLTTTPIDLTDGLEKLFGPLKKIGVPAHELALTMSIALRFIPTLLGETEKIVKAQMARGASFSEGSLVKRAKALVPLLVPLLIQSFKRAEDLATAMEARGYDGSANRTKYRQLHWKRSDTLMLVITVLTGVVIFLLRG</sequence>
<keyword evidence="7 9" id="KW-1133">Transmembrane helix</keyword>
<dbReference type="GO" id="GO:0022857">
    <property type="term" value="F:transmembrane transporter activity"/>
    <property type="evidence" value="ECO:0007669"/>
    <property type="project" value="UniProtKB-UniRule"/>
</dbReference>
<evidence type="ECO:0000256" key="6">
    <source>
        <dbReference type="ARBA" id="ARBA00022692"/>
    </source>
</evidence>
<dbReference type="OrthoDB" id="8075495at2"/>
<dbReference type="PANTHER" id="PTHR33514:SF13">
    <property type="entry name" value="PROTEIN ABCI12, CHLOROPLASTIC"/>
    <property type="match status" value="1"/>
</dbReference>
<comment type="caution">
    <text evidence="10">The sequence shown here is derived from an EMBL/GenBank/DDBJ whole genome shotgun (WGS) entry which is preliminary data.</text>
</comment>
<reference evidence="10 11" key="1">
    <citation type="submission" date="2018-10" db="EMBL/GenBank/DDBJ databases">
        <title>Bacillus Keqinensis sp. nov., a moderately halophilic bacterium isolated from a saline-alkaline lake.</title>
        <authorList>
            <person name="Wang H."/>
        </authorList>
    </citation>
    <scope>NUCLEOTIDE SEQUENCE [LARGE SCALE GENOMIC DNA]</scope>
    <source>
        <strain evidence="10 11">KQ-3</strain>
    </source>
</reference>
<organism evidence="10 11">
    <name type="scientific">Alteribacter keqinensis</name>
    <dbReference type="NCBI Taxonomy" id="2483800"/>
    <lineage>
        <taxon>Bacteria</taxon>
        <taxon>Bacillati</taxon>
        <taxon>Bacillota</taxon>
        <taxon>Bacilli</taxon>
        <taxon>Bacillales</taxon>
        <taxon>Bacillaceae</taxon>
        <taxon>Alteribacter</taxon>
    </lineage>
</organism>
<evidence type="ECO:0000256" key="4">
    <source>
        <dbReference type="ARBA" id="ARBA00022448"/>
    </source>
</evidence>
<proteinExistence type="inferred from homology"/>
<dbReference type="InterPro" id="IPR024919">
    <property type="entry name" value="EcfT"/>
</dbReference>
<dbReference type="Proteomes" id="UP000278746">
    <property type="component" value="Unassembled WGS sequence"/>
</dbReference>
<comment type="similarity">
    <text evidence="2 9">Belongs to the energy-coupling factor EcfT family.</text>
</comment>
<evidence type="ECO:0000256" key="8">
    <source>
        <dbReference type="ARBA" id="ARBA00023136"/>
    </source>
</evidence>
<comment type="function">
    <text evidence="9">Transmembrane (T) component of an energy-coupling factor (ECF) ABC-transporter complex. Unlike classic ABC transporters this ECF transporter provides the energy necessary to transport a number of different substrates.</text>
</comment>
<keyword evidence="4 9" id="KW-0813">Transport</keyword>
<feature type="transmembrane region" description="Helical" evidence="9">
    <location>
        <begin position="70"/>
        <end position="87"/>
    </location>
</feature>
<comment type="subunit">
    <text evidence="9">Forms a stable energy-coupling factor (ECF) transporter complex composed of 2 membrane-embedded substrate-binding proteins (S component), 2 ATP-binding proteins (A component) and 2 transmembrane proteins (T component).</text>
</comment>
<evidence type="ECO:0000256" key="3">
    <source>
        <dbReference type="ARBA" id="ARBA00014042"/>
    </source>
</evidence>
<dbReference type="AlphaFoldDB" id="A0A3M7TKW5"/>
<dbReference type="RefSeq" id="WP_122901562.1">
    <property type="nucleotide sequence ID" value="NZ_RHIB01000004.1"/>
</dbReference>
<dbReference type="GO" id="GO:0005886">
    <property type="term" value="C:plasma membrane"/>
    <property type="evidence" value="ECO:0007669"/>
    <property type="project" value="UniProtKB-SubCell"/>
</dbReference>